<gene>
    <name evidence="1" type="ORF">B8V81_1328</name>
</gene>
<dbReference type="InterPro" id="IPR016053">
    <property type="entry name" value="Haem_Oase-like"/>
</dbReference>
<comment type="caution">
    <text evidence="1">The sequence shown here is derived from an EMBL/GenBank/DDBJ whole genome shotgun (WGS) entry which is preliminary data.</text>
</comment>
<organism evidence="1 2">
    <name type="scientific">Paenibacillus pasadenensis</name>
    <dbReference type="NCBI Taxonomy" id="217090"/>
    <lineage>
        <taxon>Bacteria</taxon>
        <taxon>Bacillati</taxon>
        <taxon>Bacillota</taxon>
        <taxon>Bacilli</taxon>
        <taxon>Bacillales</taxon>
        <taxon>Paenibacillaceae</taxon>
        <taxon>Paenibacillus</taxon>
    </lineage>
</organism>
<name>A0A2N5N9V6_9BACL</name>
<dbReference type="RefSeq" id="WP_180968387.1">
    <property type="nucleotide sequence ID" value="NZ_NFEZ01000003.1"/>
</dbReference>
<keyword evidence="2" id="KW-1185">Reference proteome</keyword>
<dbReference type="CDD" id="cd19166">
    <property type="entry name" value="HemeO-bac"/>
    <property type="match status" value="1"/>
</dbReference>
<dbReference type="EMBL" id="NFEZ01000003">
    <property type="protein sequence ID" value="PLT47104.1"/>
    <property type="molecule type" value="Genomic_DNA"/>
</dbReference>
<dbReference type="Pfam" id="PF01126">
    <property type="entry name" value="Heme_oxygenase"/>
    <property type="match status" value="1"/>
</dbReference>
<accession>A0A2N5N9V6</accession>
<reference evidence="1 2" key="1">
    <citation type="submission" date="2017-05" db="EMBL/GenBank/DDBJ databases">
        <title>Functional genome analysis of Paenibacillus pasadenensis strain R16: insights on endophytic life style and antifungal activity.</title>
        <authorList>
            <person name="Passera A."/>
            <person name="Marcolungo L."/>
            <person name="Casati P."/>
            <person name="Brasca M."/>
            <person name="Quaglino F."/>
            <person name="Delledonne M."/>
        </authorList>
    </citation>
    <scope>NUCLEOTIDE SEQUENCE [LARGE SCALE GENOMIC DNA]</scope>
    <source>
        <strain evidence="1 2">R16</strain>
    </source>
</reference>
<dbReference type="SUPFAM" id="SSF48613">
    <property type="entry name" value="Heme oxygenase-like"/>
    <property type="match status" value="1"/>
</dbReference>
<dbReference type="GO" id="GO:0004392">
    <property type="term" value="F:heme oxygenase (decyclizing) activity"/>
    <property type="evidence" value="ECO:0007669"/>
    <property type="project" value="InterPro"/>
</dbReference>
<dbReference type="Proteomes" id="UP000234789">
    <property type="component" value="Unassembled WGS sequence"/>
</dbReference>
<proteinExistence type="predicted"/>
<dbReference type="Gene3D" id="1.20.910.10">
    <property type="entry name" value="Heme oxygenase-like"/>
    <property type="match status" value="1"/>
</dbReference>
<protein>
    <submittedName>
        <fullName evidence="1">Bacteriophytochrome heme oxygenase BphO</fullName>
    </submittedName>
</protein>
<evidence type="ECO:0000313" key="2">
    <source>
        <dbReference type="Proteomes" id="UP000234789"/>
    </source>
</evidence>
<sequence>MGQSIMERLRGQTAEEHERMEENRYARAIMEGTLDAAGYRRYLELFYGFIQPAEERIYPDAELESLGLEAAVRQKAPLLESDLEKLGLSREELGAIPRCAELPDLSDPARKLGYLYVLEGSTLGGQIISRKLAASLGLDEDRGLAYFRAYGDDTRSRWLEMRSIIEQGAAGREEETIAAAKETFALLERWVAASA</sequence>
<dbReference type="InterPro" id="IPR016084">
    <property type="entry name" value="Haem_Oase-like_multi-hlx"/>
</dbReference>
<dbReference type="AlphaFoldDB" id="A0A2N5N9V6"/>
<dbReference type="GO" id="GO:0006788">
    <property type="term" value="P:heme oxidation"/>
    <property type="evidence" value="ECO:0007669"/>
    <property type="project" value="InterPro"/>
</dbReference>
<evidence type="ECO:0000313" key="1">
    <source>
        <dbReference type="EMBL" id="PLT47104.1"/>
    </source>
</evidence>